<dbReference type="RefSeq" id="WP_203890765.1">
    <property type="nucleotide sequence ID" value="NZ_BOOH01000019.1"/>
</dbReference>
<protein>
    <submittedName>
        <fullName evidence="1">Uncharacterized protein</fullName>
    </submittedName>
</protein>
<name>A0A8J3RPW1_9ACTN</name>
<comment type="caution">
    <text evidence="1">The sequence shown here is derived from an EMBL/GenBank/DDBJ whole genome shotgun (WGS) entry which is preliminary data.</text>
</comment>
<dbReference type="Proteomes" id="UP000616724">
    <property type="component" value="Unassembled WGS sequence"/>
</dbReference>
<proteinExistence type="predicted"/>
<organism evidence="1 2">
    <name type="scientific">Planobispora longispora</name>
    <dbReference type="NCBI Taxonomy" id="28887"/>
    <lineage>
        <taxon>Bacteria</taxon>
        <taxon>Bacillati</taxon>
        <taxon>Actinomycetota</taxon>
        <taxon>Actinomycetes</taxon>
        <taxon>Streptosporangiales</taxon>
        <taxon>Streptosporangiaceae</taxon>
        <taxon>Planobispora</taxon>
    </lineage>
</organism>
<dbReference type="EMBL" id="BOOH01000019">
    <property type="protein sequence ID" value="GIH76153.1"/>
    <property type="molecule type" value="Genomic_DNA"/>
</dbReference>
<dbReference type="AlphaFoldDB" id="A0A8J3RPW1"/>
<gene>
    <name evidence="1" type="ORF">Plo01_25820</name>
</gene>
<evidence type="ECO:0000313" key="1">
    <source>
        <dbReference type="EMBL" id="GIH76153.1"/>
    </source>
</evidence>
<reference evidence="1 2" key="1">
    <citation type="submission" date="2021-01" db="EMBL/GenBank/DDBJ databases">
        <title>Whole genome shotgun sequence of Planobispora longispora NBRC 13918.</title>
        <authorList>
            <person name="Komaki H."/>
            <person name="Tamura T."/>
        </authorList>
    </citation>
    <scope>NUCLEOTIDE SEQUENCE [LARGE SCALE GENOMIC DNA]</scope>
    <source>
        <strain evidence="1 2">NBRC 13918</strain>
    </source>
</reference>
<evidence type="ECO:0000313" key="2">
    <source>
        <dbReference type="Proteomes" id="UP000616724"/>
    </source>
</evidence>
<accession>A0A8J3RPW1</accession>
<sequence length="104" mass="10867">MRLTQRVEDQVVEALAAAALGESLDHEVSLVYQVGPNGPVPSIVILIVGRGIALGEVISATPIVIPTPAPDAELVATSVRTAVTAIQAERARQTREVPLLGVPR</sequence>
<keyword evidence="2" id="KW-1185">Reference proteome</keyword>